<feature type="region of interest" description="Disordered" evidence="1">
    <location>
        <begin position="1"/>
        <end position="24"/>
    </location>
</feature>
<proteinExistence type="predicted"/>
<keyword evidence="3" id="KW-1185">Reference proteome</keyword>
<accession>A0AAV2P8U9</accession>
<dbReference type="Proteomes" id="UP001497644">
    <property type="component" value="Chromosome 9"/>
</dbReference>
<evidence type="ECO:0000313" key="2">
    <source>
        <dbReference type="EMBL" id="CAL1689157.1"/>
    </source>
</evidence>
<evidence type="ECO:0000256" key="1">
    <source>
        <dbReference type="SAM" id="MobiDB-lite"/>
    </source>
</evidence>
<reference evidence="2" key="1">
    <citation type="submission" date="2024-04" db="EMBL/GenBank/DDBJ databases">
        <authorList>
            <consortium name="Molecular Ecology Group"/>
        </authorList>
    </citation>
    <scope>NUCLEOTIDE SEQUENCE</scope>
</reference>
<sequence length="82" mass="9247">MGDLDSGHECLAASPRSGLSAADESEGCEMGRWMWGGREVYRRMIRLRTVTYYWPHLADSRPHASLVSSSNQARGYKLIYPV</sequence>
<dbReference type="EMBL" id="OZ034832">
    <property type="protein sequence ID" value="CAL1689157.1"/>
    <property type="molecule type" value="Genomic_DNA"/>
</dbReference>
<gene>
    <name evidence="2" type="ORF">LPLAT_LOCUS14141</name>
</gene>
<dbReference type="AlphaFoldDB" id="A0AAV2P8U9"/>
<evidence type="ECO:0000313" key="3">
    <source>
        <dbReference type="Proteomes" id="UP001497644"/>
    </source>
</evidence>
<protein>
    <submittedName>
        <fullName evidence="2">Uncharacterized protein</fullName>
    </submittedName>
</protein>
<name>A0AAV2P8U9_9HYME</name>
<organism evidence="2 3">
    <name type="scientific">Lasius platythorax</name>
    <dbReference type="NCBI Taxonomy" id="488582"/>
    <lineage>
        <taxon>Eukaryota</taxon>
        <taxon>Metazoa</taxon>
        <taxon>Ecdysozoa</taxon>
        <taxon>Arthropoda</taxon>
        <taxon>Hexapoda</taxon>
        <taxon>Insecta</taxon>
        <taxon>Pterygota</taxon>
        <taxon>Neoptera</taxon>
        <taxon>Endopterygota</taxon>
        <taxon>Hymenoptera</taxon>
        <taxon>Apocrita</taxon>
        <taxon>Aculeata</taxon>
        <taxon>Formicoidea</taxon>
        <taxon>Formicidae</taxon>
        <taxon>Formicinae</taxon>
        <taxon>Lasius</taxon>
        <taxon>Lasius</taxon>
    </lineage>
</organism>